<dbReference type="AlphaFoldDB" id="A0A1F4XL31"/>
<dbReference type="EMBL" id="MEWR01000007">
    <property type="protein sequence ID" value="OGC82422.1"/>
    <property type="molecule type" value="Genomic_DNA"/>
</dbReference>
<sequence length="304" mass="34706">MPNVTYFVESREESQIPQKGKAISRGEYLLRKIASDECLAELKQTRGRISMALRVDEVQNDPALGELLQEYACQGIESDIWVNMTDKNGYWLHAGNVLDARRNVVEMMNILEQKNIPFRNIGLDLEFPADIFVPKPSLSRWWSIKPWRFDQKKASLGMQDIIEDVLQTKQHHVHTYEIPILSDYALTRRLMGIPRILLPNHSEVKRVGMVYTSLKPPVLSKKFFIENYSVGKKRVPALGVMSADERIQPGRGDPFIGAMSEKGMQEDIRMATAVSLDELFIFALNGVELIRKVRRAIESTNSTC</sequence>
<dbReference type="Proteomes" id="UP000177614">
    <property type="component" value="Unassembled WGS sequence"/>
</dbReference>
<evidence type="ECO:0000313" key="1">
    <source>
        <dbReference type="EMBL" id="OGC82422.1"/>
    </source>
</evidence>
<proteinExistence type="predicted"/>
<organism evidence="1 2">
    <name type="scientific">Candidatus Abawacabacteria bacterium RBG_16_42_10</name>
    <dbReference type="NCBI Taxonomy" id="1817814"/>
    <lineage>
        <taxon>Bacteria</taxon>
        <taxon>Candidatus Abawacaibacteriota</taxon>
    </lineage>
</organism>
<reference evidence="1 2" key="1">
    <citation type="journal article" date="2016" name="Nat. Commun.">
        <title>Thousands of microbial genomes shed light on interconnected biogeochemical processes in an aquifer system.</title>
        <authorList>
            <person name="Anantharaman K."/>
            <person name="Brown C.T."/>
            <person name="Hug L.A."/>
            <person name="Sharon I."/>
            <person name="Castelle C.J."/>
            <person name="Probst A.J."/>
            <person name="Thomas B.C."/>
            <person name="Singh A."/>
            <person name="Wilkins M.J."/>
            <person name="Karaoz U."/>
            <person name="Brodie E.L."/>
            <person name="Williams K.H."/>
            <person name="Hubbard S.S."/>
            <person name="Banfield J.F."/>
        </authorList>
    </citation>
    <scope>NUCLEOTIDE SEQUENCE [LARGE SCALE GENOMIC DNA]</scope>
</reference>
<accession>A0A1F4XL31</accession>
<gene>
    <name evidence="1" type="ORF">A2V81_00715</name>
</gene>
<evidence type="ECO:0000313" key="2">
    <source>
        <dbReference type="Proteomes" id="UP000177614"/>
    </source>
</evidence>
<comment type="caution">
    <text evidence="1">The sequence shown here is derived from an EMBL/GenBank/DDBJ whole genome shotgun (WGS) entry which is preliminary data.</text>
</comment>
<protein>
    <submittedName>
        <fullName evidence="1">Uncharacterized protein</fullName>
    </submittedName>
</protein>
<name>A0A1F4XL31_9BACT</name>